<dbReference type="Pfam" id="PF20551">
    <property type="entry name" value="DUF6765"/>
    <property type="match status" value="1"/>
</dbReference>
<reference evidence="1 2" key="1">
    <citation type="submission" date="2015-11" db="EMBL/GenBank/DDBJ databases">
        <authorList>
            <person name="Lin W."/>
        </authorList>
    </citation>
    <scope>NUCLEOTIDE SEQUENCE [LARGE SCALE GENOMIC DNA]</scope>
    <source>
        <strain evidence="1 2">HCH-1</strain>
    </source>
</reference>
<comment type="caution">
    <text evidence="1">The sequence shown here is derived from an EMBL/GenBank/DDBJ whole genome shotgun (WGS) entry which is preliminary data.</text>
</comment>
<name>A0ABR5SBZ3_9BACT</name>
<evidence type="ECO:0000313" key="2">
    <source>
        <dbReference type="Proteomes" id="UP000060487"/>
    </source>
</evidence>
<dbReference type="EMBL" id="LNQR01000115">
    <property type="protein sequence ID" value="KWT78407.1"/>
    <property type="molecule type" value="Genomic_DNA"/>
</dbReference>
<evidence type="ECO:0000313" key="1">
    <source>
        <dbReference type="EMBL" id="KWT78407.1"/>
    </source>
</evidence>
<dbReference type="InterPro" id="IPR046653">
    <property type="entry name" value="DUF6765"/>
</dbReference>
<dbReference type="Proteomes" id="UP000060487">
    <property type="component" value="Unassembled WGS sequence"/>
</dbReference>
<dbReference type="RefSeq" id="WP_085053435.1">
    <property type="nucleotide sequence ID" value="NZ_LNQR01000115.1"/>
</dbReference>
<accession>A0ABR5SBZ3</accession>
<sequence>MERDFHYNIIYSIARLTQCNEPEIIAHASQFADDNSERWFGEEGAEIPFPEKIPYSTGGHYCPIMTQSMSPLSVDPYIQKFVYVPFHFLPGNDMTISVKGKTNPLSTTPNSQNAQNLLMKALQSNDPYRLGIALHTFADTWSHQNFTGIQEDWNSVYPWYNVKKYLVPNIGHAEAGHSPDVISEIWTDHRLDVGMRQIENKTRAIDAVKEIYSTLRTYTGKGPAWNDVKKGYTDINSAVDFDARIDAISNFVQNQVKEAVPAYDNNTWINDALQKNGASIEFKNEITLKGTHWYKFNQAAKKQLTIVLGMIENL</sequence>
<organism evidence="1 2">
    <name type="scientific">Candidatus Magnetominusculus xianensis</name>
    <dbReference type="NCBI Taxonomy" id="1748249"/>
    <lineage>
        <taxon>Bacteria</taxon>
        <taxon>Pseudomonadati</taxon>
        <taxon>Nitrospirota</taxon>
        <taxon>Nitrospiria</taxon>
        <taxon>Nitrospirales</taxon>
        <taxon>Nitrospiraceae</taxon>
        <taxon>Candidatus Magnetominusculus</taxon>
    </lineage>
</organism>
<keyword evidence="2" id="KW-1185">Reference proteome</keyword>
<proteinExistence type="predicted"/>
<gene>
    <name evidence="1" type="ORF">ASN18_2815</name>
</gene>
<protein>
    <submittedName>
        <fullName evidence="1">Uncharacterized protein</fullName>
    </submittedName>
</protein>